<name>A0A5R8Z3K1_9ACTN</name>
<protein>
    <submittedName>
        <fullName evidence="1">Uncharacterized protein</fullName>
    </submittedName>
</protein>
<dbReference type="Proteomes" id="UP000309033">
    <property type="component" value="Unassembled WGS sequence"/>
</dbReference>
<dbReference type="EMBL" id="VANP01000005">
    <property type="protein sequence ID" value="TLP59526.1"/>
    <property type="molecule type" value="Genomic_DNA"/>
</dbReference>
<proteinExistence type="predicted"/>
<dbReference type="OrthoDB" id="3482717at2"/>
<evidence type="ECO:0000313" key="2">
    <source>
        <dbReference type="Proteomes" id="UP000309033"/>
    </source>
</evidence>
<keyword evidence="2" id="KW-1185">Reference proteome</keyword>
<organism evidence="1 2">
    <name type="scientific">Microbispora triticiradicis</name>
    <dbReference type="NCBI Taxonomy" id="2200763"/>
    <lineage>
        <taxon>Bacteria</taxon>
        <taxon>Bacillati</taxon>
        <taxon>Actinomycetota</taxon>
        <taxon>Actinomycetes</taxon>
        <taxon>Streptosporangiales</taxon>
        <taxon>Streptosporangiaceae</taxon>
        <taxon>Microbispora</taxon>
    </lineage>
</organism>
<dbReference type="AlphaFoldDB" id="A0A5R8Z3K1"/>
<evidence type="ECO:0000313" key="1">
    <source>
        <dbReference type="EMBL" id="TLP59526.1"/>
    </source>
</evidence>
<dbReference type="PROSITE" id="PS51257">
    <property type="entry name" value="PROKAR_LIPOPROTEIN"/>
    <property type="match status" value="1"/>
</dbReference>
<gene>
    <name evidence="1" type="ORF">FED44_14540</name>
</gene>
<accession>A0A5R8Z3K1</accession>
<sequence>MLRLIVFGHAISLPEVGRDGCAGVPFASACDIHPTAEDGDPATDAAWFQAWIDGLAGQTTCKVMASGQPTWCDQWHVKVNLQEIQANSPDIHHELIHVACNEIGRSLGLAHYFPLTGGTSGGSTHDCMATGGNVDDIGNHIGDPDGPWIWTYHAHRIDHINAWWP</sequence>
<reference evidence="1" key="1">
    <citation type="submission" date="2019-05" db="EMBL/GenBank/DDBJ databases">
        <title>Isolation, diversity and antifungal activity of Actinobacteria from wheat.</title>
        <authorList>
            <person name="Yu B."/>
        </authorList>
    </citation>
    <scope>NUCLEOTIDE SEQUENCE [LARGE SCALE GENOMIC DNA]</scope>
    <source>
        <strain evidence="1">NEAU-HEGS1-5</strain>
    </source>
</reference>
<comment type="caution">
    <text evidence="1">The sequence shown here is derived from an EMBL/GenBank/DDBJ whole genome shotgun (WGS) entry which is preliminary data.</text>
</comment>